<name>A0ABT5XGA5_9EURY</name>
<dbReference type="InterPro" id="IPR019151">
    <property type="entry name" value="Proteasome_assmbl_chaperone_2"/>
</dbReference>
<dbReference type="RefSeq" id="WP_316969404.1">
    <property type="nucleotide sequence ID" value="NZ_JARFPL010000027.1"/>
</dbReference>
<gene>
    <name evidence="2" type="ORF">P0O24_08910</name>
</gene>
<keyword evidence="3" id="KW-1185">Reference proteome</keyword>
<sequence>MSQRIFGSCVCLGGMPGIGNVGKVAADFIGAALDCITFQLMVSTGFPPEVPVEDGIARALQVELKAPEGRDDILILGGDAQPLKPPHMYNLAGELLTVLAAYEVTDLVTLAAYVGTSDEKVFGVATDPDLARALEDNGVALLRNGVIGGLNGILVGLAPQYGIRGVCLMGKTDGERAVDLAAAETLIGAASDLLDLDLPAEIVGWTLQEVSEDEEEAGAKRPPRRQEDDRAGYG</sequence>
<protein>
    <submittedName>
        <fullName evidence="2">PAC2 family protein</fullName>
    </submittedName>
</protein>
<proteinExistence type="predicted"/>
<dbReference type="Pfam" id="PF09754">
    <property type="entry name" value="PAC2"/>
    <property type="match status" value="1"/>
</dbReference>
<evidence type="ECO:0000313" key="2">
    <source>
        <dbReference type="EMBL" id="MDF0593702.1"/>
    </source>
</evidence>
<accession>A0ABT5XGA5</accession>
<dbReference type="SUPFAM" id="SSF159659">
    <property type="entry name" value="Cgl1923-like"/>
    <property type="match status" value="1"/>
</dbReference>
<feature type="compositionally biased region" description="Basic and acidic residues" evidence="1">
    <location>
        <begin position="224"/>
        <end position="234"/>
    </location>
</feature>
<dbReference type="EMBL" id="JARFPL010000027">
    <property type="protein sequence ID" value="MDF0593702.1"/>
    <property type="molecule type" value="Genomic_DNA"/>
</dbReference>
<dbReference type="PANTHER" id="PTHR35610:SF7">
    <property type="entry name" value="3-ISOPROPYLMALATE DEHYDRATASE"/>
    <property type="match status" value="1"/>
</dbReference>
<comment type="caution">
    <text evidence="2">The sequence shown here is derived from an EMBL/GenBank/DDBJ whole genome shotgun (WGS) entry which is preliminary data.</text>
</comment>
<dbReference type="Gene3D" id="3.40.50.10900">
    <property type="entry name" value="PAC-like subunit"/>
    <property type="match status" value="1"/>
</dbReference>
<reference evidence="2 3" key="1">
    <citation type="submission" date="2023-03" db="EMBL/GenBank/DDBJ databases">
        <title>Whole genome sequencing of Methanotrichaceae archaeon M04Ac.</title>
        <authorList>
            <person name="Khomyakova M.A."/>
            <person name="Merkel A.Y."/>
            <person name="Slobodkin A.I."/>
        </authorList>
    </citation>
    <scope>NUCLEOTIDE SEQUENCE [LARGE SCALE GENOMIC DNA]</scope>
    <source>
        <strain evidence="2 3">M04Ac</strain>
    </source>
</reference>
<evidence type="ECO:0000256" key="1">
    <source>
        <dbReference type="SAM" id="MobiDB-lite"/>
    </source>
</evidence>
<dbReference type="PANTHER" id="PTHR35610">
    <property type="entry name" value="3-ISOPROPYLMALATE DEHYDRATASE-RELATED"/>
    <property type="match status" value="1"/>
</dbReference>
<dbReference type="Proteomes" id="UP001215956">
    <property type="component" value="Unassembled WGS sequence"/>
</dbReference>
<organism evidence="2 3">
    <name type="scientific">Candidatus Methanocrinis alkalitolerans</name>
    <dbReference type="NCBI Taxonomy" id="3033395"/>
    <lineage>
        <taxon>Archaea</taxon>
        <taxon>Methanobacteriati</taxon>
        <taxon>Methanobacteriota</taxon>
        <taxon>Stenosarchaea group</taxon>
        <taxon>Methanomicrobia</taxon>
        <taxon>Methanotrichales</taxon>
        <taxon>Methanotrichaceae</taxon>
        <taxon>Methanocrinis</taxon>
    </lineage>
</organism>
<dbReference type="InterPro" id="IPR038389">
    <property type="entry name" value="PSMG2_sf"/>
</dbReference>
<evidence type="ECO:0000313" key="3">
    <source>
        <dbReference type="Proteomes" id="UP001215956"/>
    </source>
</evidence>
<feature type="region of interest" description="Disordered" evidence="1">
    <location>
        <begin position="209"/>
        <end position="234"/>
    </location>
</feature>